<dbReference type="EMBL" id="VTEV01000006">
    <property type="protein sequence ID" value="TYS67049.1"/>
    <property type="molecule type" value="Genomic_DNA"/>
</dbReference>
<accession>A0A5D4SVR4</accession>
<dbReference type="AlphaFoldDB" id="A0A5D4SVR4"/>
<dbReference type="Pfam" id="PF04860">
    <property type="entry name" value="Phage_portal"/>
    <property type="match status" value="1"/>
</dbReference>
<comment type="caution">
    <text evidence="1">The sequence shown here is derived from an EMBL/GenBank/DDBJ whole genome shotgun (WGS) entry which is preliminary data.</text>
</comment>
<evidence type="ECO:0000313" key="1">
    <source>
        <dbReference type="EMBL" id="TYS67049.1"/>
    </source>
</evidence>
<gene>
    <name evidence="1" type="ORF">FZC76_16105</name>
</gene>
<dbReference type="OrthoDB" id="395750at2"/>
<sequence>MGLLDIIKKNSELEHLYDFELIGETSTRIHMKKLAIQICVNMIARTISQTEFYVKKDKKILKDEMYYKLNVRPNRNMSSSEFWQTVVHRMIHNNECLIVQSDSGDLLIAESFKRTEYAMIDDTFKEVKVRNYEFSRTFQMSDVIYIPYSNTNLTKLLDSLYTDYGELFGRIIEFQKRKNQIRGKVKIDGVNEKGEAFKVKLQNYINKVYEAFSTKSVALVPEQKGFSYEEINNSSQTQSVDEVNKVTDGFLNQVAKSLGIPIPLIHGDMADVEKVTRNYMTFCIDPFLKTIKDEMNAKVIDKKDYLAGRKLESKRVSYSNMFDVATAVDKLRSSGVMSGNELREELGKEREDDPMLDKFVITKNYQESGEALKGGEKE</sequence>
<dbReference type="RefSeq" id="WP_148989191.1">
    <property type="nucleotide sequence ID" value="NZ_VTEV01000006.1"/>
</dbReference>
<dbReference type="InterPro" id="IPR006427">
    <property type="entry name" value="Portal_HK97"/>
</dbReference>
<organism evidence="1 2">
    <name type="scientific">Sutcliffiella horikoshii</name>
    <dbReference type="NCBI Taxonomy" id="79883"/>
    <lineage>
        <taxon>Bacteria</taxon>
        <taxon>Bacillati</taxon>
        <taxon>Bacillota</taxon>
        <taxon>Bacilli</taxon>
        <taxon>Bacillales</taxon>
        <taxon>Bacillaceae</taxon>
        <taxon>Sutcliffiella</taxon>
    </lineage>
</organism>
<dbReference type="Proteomes" id="UP000322524">
    <property type="component" value="Unassembled WGS sequence"/>
</dbReference>
<proteinExistence type="predicted"/>
<evidence type="ECO:0000313" key="2">
    <source>
        <dbReference type="Proteomes" id="UP000322524"/>
    </source>
</evidence>
<name>A0A5D4SVR4_9BACI</name>
<dbReference type="NCBIfam" id="TIGR01537">
    <property type="entry name" value="portal_HK97"/>
    <property type="match status" value="1"/>
</dbReference>
<reference evidence="1 2" key="1">
    <citation type="submission" date="2019-08" db="EMBL/GenBank/DDBJ databases">
        <title>Bacillus genomes from the desert of Cuatro Cienegas, Coahuila.</title>
        <authorList>
            <person name="Olmedo-Alvarez G."/>
        </authorList>
    </citation>
    <scope>NUCLEOTIDE SEQUENCE [LARGE SCALE GENOMIC DNA]</scope>
    <source>
        <strain evidence="1 2">CH28_1T</strain>
    </source>
</reference>
<dbReference type="InterPro" id="IPR006944">
    <property type="entry name" value="Phage/GTA_portal"/>
</dbReference>
<protein>
    <submittedName>
        <fullName evidence="1">Phage portal protein</fullName>
    </submittedName>
</protein>